<evidence type="ECO:0000256" key="1">
    <source>
        <dbReference type="SAM" id="SignalP"/>
    </source>
</evidence>
<dbReference type="PROSITE" id="PS51318">
    <property type="entry name" value="TAT"/>
    <property type="match status" value="1"/>
</dbReference>
<accession>A0ABS2J641</accession>
<proteinExistence type="predicted"/>
<evidence type="ECO:0000313" key="3">
    <source>
        <dbReference type="Proteomes" id="UP000809587"/>
    </source>
</evidence>
<name>A0ABS2J641_9ACTN</name>
<feature type="signal peptide" evidence="1">
    <location>
        <begin position="1"/>
        <end position="34"/>
    </location>
</feature>
<sequence>MLTSRPRRGLIGALALTLGVTGLAVATTAGVASAAPHFDSPPAVQVGWVDSATPKTAYQADGDTNLPLGTRVDDAGKTHTARVYATFDLSRYEGKKIYEGKVFVQEHSAADCTKRAVEIWRTKPVGATPTWNKQPEPLVKLDEEGSSTYCPRSLAFDVGAAVQDAVAHKQRRVTFEIRVPEQYEADPSYGRELYWYKNVELSVSYNSLPKVDSEHLYNGGFLCTQLKPYPRIGGFAGLLQARGTDADEWDSPRTDFAIWPTGQPEQRTEFSSDRGTFGRVASGTVPAGVLVDGKSYGWQARVGDGADTSAWSKKCFFTYDGTGPTAPAVSSSNYPADDTGQQAPAGEPAVFTFSGMGDKDVAGFQYSWSGLGAAGVCEYSGEYGQLVCKDPFSKPGTVRAATPGGSATVTLNPTGSGPQRLTVRSVDAAGNVSAETVYRTFVPSSTPQIRVESGTPQWGQEVLLKFLPATGVTDVQEYEIVLDNAQPETRQAEADGTAYFSFVANNPDGHTVRVRSHSGNGFVSPEATWQAYFLPWPGVRSDVYPDSGEPSGGVGVTGTFTFSPPPGGTDTAAYRYSFGGDGELTEVAADSAGRATVTWTPETAGWVTLTVYAVRADSTVHDYPNWYSFQVAAAS</sequence>
<reference evidence="2 3" key="1">
    <citation type="submission" date="2021-02" db="EMBL/GenBank/DDBJ databases">
        <authorList>
            <person name="Lee D.-H."/>
        </authorList>
    </citation>
    <scope>NUCLEOTIDE SEQUENCE [LARGE SCALE GENOMIC DNA]</scope>
    <source>
        <strain evidence="2 3">MMS20-R2-29</strain>
    </source>
</reference>
<dbReference type="EMBL" id="JAFEUO010000002">
    <property type="protein sequence ID" value="MBM7082020.1"/>
    <property type="molecule type" value="Genomic_DNA"/>
</dbReference>
<gene>
    <name evidence="2" type="ORF">JQN84_05665</name>
</gene>
<organism evidence="2 3">
    <name type="scientific">Micromonospora humidisoli</name>
    <dbReference type="NCBI Taxonomy" id="2807622"/>
    <lineage>
        <taxon>Bacteria</taxon>
        <taxon>Bacillati</taxon>
        <taxon>Actinomycetota</taxon>
        <taxon>Actinomycetes</taxon>
        <taxon>Micromonosporales</taxon>
        <taxon>Micromonosporaceae</taxon>
        <taxon>Micromonospora</taxon>
    </lineage>
</organism>
<protein>
    <submittedName>
        <fullName evidence="2">Uncharacterized protein</fullName>
    </submittedName>
</protein>
<feature type="chain" id="PRO_5045244828" evidence="1">
    <location>
        <begin position="35"/>
        <end position="635"/>
    </location>
</feature>
<keyword evidence="1" id="KW-0732">Signal</keyword>
<dbReference type="Proteomes" id="UP000809587">
    <property type="component" value="Unassembled WGS sequence"/>
</dbReference>
<evidence type="ECO:0000313" key="2">
    <source>
        <dbReference type="EMBL" id="MBM7082020.1"/>
    </source>
</evidence>
<dbReference type="RefSeq" id="WP_204957396.1">
    <property type="nucleotide sequence ID" value="NZ_JAFEUO010000002.1"/>
</dbReference>
<dbReference type="InterPro" id="IPR006311">
    <property type="entry name" value="TAT_signal"/>
</dbReference>
<keyword evidence="3" id="KW-1185">Reference proteome</keyword>
<comment type="caution">
    <text evidence="2">The sequence shown here is derived from an EMBL/GenBank/DDBJ whole genome shotgun (WGS) entry which is preliminary data.</text>
</comment>